<feature type="transmembrane region" description="Helical" evidence="2">
    <location>
        <begin position="12"/>
        <end position="33"/>
    </location>
</feature>
<dbReference type="RefSeq" id="WP_255973093.1">
    <property type="nucleotide sequence ID" value="NZ_JANFQF010000024.1"/>
</dbReference>
<protein>
    <submittedName>
        <fullName evidence="3">Uncharacterized protein</fullName>
    </submittedName>
</protein>
<keyword evidence="2" id="KW-0472">Membrane</keyword>
<name>A0ABT1QJM5_9NOCA</name>
<keyword evidence="2" id="KW-0812">Transmembrane</keyword>
<evidence type="ECO:0000256" key="2">
    <source>
        <dbReference type="SAM" id="Phobius"/>
    </source>
</evidence>
<organism evidence="3 4">
    <name type="scientific">Rhodococcus tibetensis</name>
    <dbReference type="NCBI Taxonomy" id="2965064"/>
    <lineage>
        <taxon>Bacteria</taxon>
        <taxon>Bacillati</taxon>
        <taxon>Actinomycetota</taxon>
        <taxon>Actinomycetes</taxon>
        <taxon>Mycobacteriales</taxon>
        <taxon>Nocardiaceae</taxon>
        <taxon>Rhodococcus</taxon>
    </lineage>
</organism>
<keyword evidence="4" id="KW-1185">Reference proteome</keyword>
<keyword evidence="2" id="KW-1133">Transmembrane helix</keyword>
<comment type="caution">
    <text evidence="3">The sequence shown here is derived from an EMBL/GenBank/DDBJ whole genome shotgun (WGS) entry which is preliminary data.</text>
</comment>
<sequence length="454" mass="47463">MGDAAGNRRAEGWTNALVIVSIMAGGVIVAGLLDRGSGTSEGPGSDQQVAADATSSYVTPEVEYPVEIPGCATVEAPSESRYIGVSVVGEQSYDNPRYPWFSAVKASAMTAAVLDALPDEVEVRFASPAETLLFEPIPEYDRSDPAVADLDLGGATSARGTLLRGPDVGTLSVSVSQSHAPIPPCVAGQLDSRTTSADGTVLDAQDTWSEYDGKRTLSRRVSGYLPDGTRVDASASDEDSSAADLSTRYGGTVPLTIDELVAIVLRPELRVSTPVPAGTLPPPPSCGFGSDTDDAAPAVSRSDVERLNRVLDDLWRGQAFVSSRPLGSLQLADYSDTSLCEQIDITTPGSTGTLHISISGGHVVPPLQDKYDPSYDPDIADATRLPDGSVVQRRDATRLPVALDGSGAGENVHEVTVTRPSGTQVTIRSESVLPQAPLPFEVLEFIATASGLEL</sequence>
<evidence type="ECO:0000313" key="4">
    <source>
        <dbReference type="Proteomes" id="UP001524501"/>
    </source>
</evidence>
<gene>
    <name evidence="3" type="ORF">NOF53_23015</name>
</gene>
<reference evidence="3 4" key="1">
    <citation type="submission" date="2022-07" db="EMBL/GenBank/DDBJ databases">
        <title>Degradation activity of malathion, p-nitrophenol and potential low-temperature adaptation strategy of Rhodococcus sp. FXJ9.536.</title>
        <authorList>
            <person name="Huang J."/>
            <person name="Huang Y."/>
        </authorList>
    </citation>
    <scope>NUCLEOTIDE SEQUENCE [LARGE SCALE GENOMIC DNA]</scope>
    <source>
        <strain evidence="3 4">FXJ9.536</strain>
    </source>
</reference>
<dbReference type="EMBL" id="JANFQF010000024">
    <property type="protein sequence ID" value="MCQ4121995.1"/>
    <property type="molecule type" value="Genomic_DNA"/>
</dbReference>
<proteinExistence type="predicted"/>
<evidence type="ECO:0000256" key="1">
    <source>
        <dbReference type="SAM" id="MobiDB-lite"/>
    </source>
</evidence>
<evidence type="ECO:0000313" key="3">
    <source>
        <dbReference type="EMBL" id="MCQ4121995.1"/>
    </source>
</evidence>
<feature type="region of interest" description="Disordered" evidence="1">
    <location>
        <begin position="274"/>
        <end position="301"/>
    </location>
</feature>
<accession>A0ABT1QJM5</accession>
<dbReference type="Proteomes" id="UP001524501">
    <property type="component" value="Unassembled WGS sequence"/>
</dbReference>
<feature type="region of interest" description="Disordered" evidence="1">
    <location>
        <begin position="226"/>
        <end position="246"/>
    </location>
</feature>